<accession>A0A941IVL7</accession>
<protein>
    <submittedName>
        <fullName evidence="4">Recombinase family protein</fullName>
    </submittedName>
</protein>
<dbReference type="Pfam" id="PF13408">
    <property type="entry name" value="Zn_ribbon_recom"/>
    <property type="match status" value="1"/>
</dbReference>
<dbReference type="Gene3D" id="3.90.1750.20">
    <property type="entry name" value="Putative Large Serine Recombinase, Chain B, Domain 2"/>
    <property type="match status" value="1"/>
</dbReference>
<dbReference type="InterPro" id="IPR025827">
    <property type="entry name" value="Zn_ribbon_recom_dom"/>
</dbReference>
<sequence length="186" mass="21079">MRAILINPVYTGYSVWGKEKTIRVLIDSENPALGRTKGRNHTTPDQWTISHRPSHPPLVSVPDFLTVQNQRVSRAAAEHHNRLTGLLACAECGRAMEATWSHNHPAYRCRHGRGNPAGPRRPGPAQAFIREQHILDRLRSCTAGFRPRSPRSADARRVRHDEGACFREIRERMRALVCQWTPVSSL</sequence>
<dbReference type="InterPro" id="IPR038109">
    <property type="entry name" value="DNA_bind_recomb_sf"/>
</dbReference>
<evidence type="ECO:0000313" key="5">
    <source>
        <dbReference type="Proteomes" id="UP000675781"/>
    </source>
</evidence>
<dbReference type="Pfam" id="PF07508">
    <property type="entry name" value="Recombinase"/>
    <property type="match status" value="1"/>
</dbReference>
<reference evidence="4" key="1">
    <citation type="submission" date="2021-04" db="EMBL/GenBank/DDBJ databases">
        <title>Genome based classification of Actinospica acidithermotolerans sp. nov., an actinobacterium isolated from an Indonesian hot spring.</title>
        <authorList>
            <person name="Kusuma A.B."/>
            <person name="Putra K.E."/>
            <person name="Nafisah S."/>
            <person name="Loh J."/>
            <person name="Nouioui I."/>
            <person name="Goodfellow M."/>
        </authorList>
    </citation>
    <scope>NUCLEOTIDE SEQUENCE</scope>
    <source>
        <strain evidence="4">CSCA 57</strain>
    </source>
</reference>
<evidence type="ECO:0000259" key="2">
    <source>
        <dbReference type="Pfam" id="PF07508"/>
    </source>
</evidence>
<dbReference type="Proteomes" id="UP000675781">
    <property type="component" value="Unassembled WGS sequence"/>
</dbReference>
<dbReference type="AlphaFoldDB" id="A0A941IVL7"/>
<name>A0A941IVL7_9ACTN</name>
<evidence type="ECO:0000256" key="1">
    <source>
        <dbReference type="SAM" id="MobiDB-lite"/>
    </source>
</evidence>
<evidence type="ECO:0000259" key="3">
    <source>
        <dbReference type="Pfam" id="PF13408"/>
    </source>
</evidence>
<feature type="domain" description="Recombinase zinc beta ribbon" evidence="3">
    <location>
        <begin position="83"/>
        <end position="133"/>
    </location>
</feature>
<feature type="domain" description="Recombinase" evidence="2">
    <location>
        <begin position="2"/>
        <end position="71"/>
    </location>
</feature>
<dbReference type="GO" id="GO:0003677">
    <property type="term" value="F:DNA binding"/>
    <property type="evidence" value="ECO:0007669"/>
    <property type="project" value="InterPro"/>
</dbReference>
<dbReference type="GO" id="GO:0000150">
    <property type="term" value="F:DNA strand exchange activity"/>
    <property type="evidence" value="ECO:0007669"/>
    <property type="project" value="InterPro"/>
</dbReference>
<organism evidence="4 5">
    <name type="scientific">Actinospica durhamensis</name>
    <dbReference type="NCBI Taxonomy" id="1508375"/>
    <lineage>
        <taxon>Bacteria</taxon>
        <taxon>Bacillati</taxon>
        <taxon>Actinomycetota</taxon>
        <taxon>Actinomycetes</taxon>
        <taxon>Catenulisporales</taxon>
        <taxon>Actinospicaceae</taxon>
        <taxon>Actinospica</taxon>
    </lineage>
</organism>
<evidence type="ECO:0000313" key="4">
    <source>
        <dbReference type="EMBL" id="MBR7839623.1"/>
    </source>
</evidence>
<dbReference type="InterPro" id="IPR011109">
    <property type="entry name" value="DNA_bind_recombinase_dom"/>
</dbReference>
<comment type="caution">
    <text evidence="4">The sequence shown here is derived from an EMBL/GenBank/DDBJ whole genome shotgun (WGS) entry which is preliminary data.</text>
</comment>
<feature type="compositionally biased region" description="Polar residues" evidence="1">
    <location>
        <begin position="41"/>
        <end position="51"/>
    </location>
</feature>
<feature type="region of interest" description="Disordered" evidence="1">
    <location>
        <begin position="33"/>
        <end position="53"/>
    </location>
</feature>
<gene>
    <name evidence="4" type="ORF">KDL01_40600</name>
</gene>
<keyword evidence="5" id="KW-1185">Reference proteome</keyword>
<dbReference type="EMBL" id="JAGSOG010000514">
    <property type="protein sequence ID" value="MBR7839623.1"/>
    <property type="molecule type" value="Genomic_DNA"/>
</dbReference>
<proteinExistence type="predicted"/>